<dbReference type="Pfam" id="PF02913">
    <property type="entry name" value="FAD-oxidase_C"/>
    <property type="match status" value="1"/>
</dbReference>
<evidence type="ECO:0000256" key="2">
    <source>
        <dbReference type="ARBA" id="ARBA00008000"/>
    </source>
</evidence>
<evidence type="ECO:0000259" key="6">
    <source>
        <dbReference type="Pfam" id="PF02913"/>
    </source>
</evidence>
<dbReference type="Gene3D" id="1.10.45.10">
    <property type="entry name" value="Vanillyl-alcohol Oxidase, Chain A, domain 4"/>
    <property type="match status" value="1"/>
</dbReference>
<keyword evidence="5" id="KW-0560">Oxidoreductase</keyword>
<evidence type="ECO:0000256" key="1">
    <source>
        <dbReference type="ARBA" id="ARBA00001974"/>
    </source>
</evidence>
<dbReference type="GO" id="GO:0016491">
    <property type="term" value="F:oxidoreductase activity"/>
    <property type="evidence" value="ECO:0007669"/>
    <property type="project" value="UniProtKB-KW"/>
</dbReference>
<feature type="domain" description="FAD-binding oxidoreductase/transferase type 4 C-terminal" evidence="6">
    <location>
        <begin position="2"/>
        <end position="174"/>
    </location>
</feature>
<comment type="cofactor">
    <cofactor evidence="1">
        <name>FAD</name>
        <dbReference type="ChEBI" id="CHEBI:57692"/>
    </cofactor>
</comment>
<name>A0A7V5NZ53_9BACT</name>
<dbReference type="Gene3D" id="3.30.70.2740">
    <property type="match status" value="1"/>
</dbReference>
<dbReference type="EMBL" id="DROK01000097">
    <property type="protein sequence ID" value="HHI96883.1"/>
    <property type="molecule type" value="Genomic_DNA"/>
</dbReference>
<evidence type="ECO:0000313" key="7">
    <source>
        <dbReference type="EMBL" id="HHI96883.1"/>
    </source>
</evidence>
<dbReference type="AlphaFoldDB" id="A0A7V5NZ53"/>
<proteinExistence type="inferred from homology"/>
<dbReference type="Proteomes" id="UP000886101">
    <property type="component" value="Unassembled WGS sequence"/>
</dbReference>
<dbReference type="SUPFAM" id="SSF55103">
    <property type="entry name" value="FAD-linked oxidases, C-terminal domain"/>
    <property type="match status" value="1"/>
</dbReference>
<dbReference type="FunFam" id="1.10.45.10:FF:000001">
    <property type="entry name" value="D-lactate dehydrogenase mitochondrial"/>
    <property type="match status" value="1"/>
</dbReference>
<evidence type="ECO:0000256" key="5">
    <source>
        <dbReference type="ARBA" id="ARBA00023002"/>
    </source>
</evidence>
<feature type="non-terminal residue" evidence="7">
    <location>
        <position position="1"/>
    </location>
</feature>
<reference evidence="7" key="1">
    <citation type="journal article" date="2020" name="mSystems">
        <title>Genome- and Community-Level Interaction Insights into Carbon Utilization and Element Cycling Functions of Hydrothermarchaeota in Hydrothermal Sediment.</title>
        <authorList>
            <person name="Zhou Z."/>
            <person name="Liu Y."/>
            <person name="Xu W."/>
            <person name="Pan J."/>
            <person name="Luo Z.H."/>
            <person name="Li M."/>
        </authorList>
    </citation>
    <scope>NUCLEOTIDE SEQUENCE [LARGE SCALE GENOMIC DNA]</scope>
    <source>
        <strain evidence="7">HyVt-533</strain>
    </source>
</reference>
<dbReference type="InterPro" id="IPR016164">
    <property type="entry name" value="FAD-linked_Oxase-like_C"/>
</dbReference>
<dbReference type="GO" id="GO:0050660">
    <property type="term" value="F:flavin adenine dinucleotide binding"/>
    <property type="evidence" value="ECO:0007669"/>
    <property type="project" value="InterPro"/>
</dbReference>
<evidence type="ECO:0000256" key="4">
    <source>
        <dbReference type="ARBA" id="ARBA00022827"/>
    </source>
</evidence>
<keyword evidence="3" id="KW-0285">Flavoprotein</keyword>
<dbReference type="InterPro" id="IPR016171">
    <property type="entry name" value="Vanillyl_alc_oxidase_C-sub2"/>
</dbReference>
<sequence>QFDGARSQVKEDLKRASEILEPYALRLVSATSPPDEERLWQARRNISPALKKIAPGKIADDVVLARSKVPHFLEEVKRLGDAAGLYVACFGHLGDGNIHVNILFEPAQREKAERLREEILSLVLRLAGTVSGEHGIGLTKKGYLPKELPPRVVSLMKDLKRVFDPKNILNPGKIF</sequence>
<dbReference type="PANTHER" id="PTHR42934">
    <property type="entry name" value="GLYCOLATE OXIDASE SUBUNIT GLCD"/>
    <property type="match status" value="1"/>
</dbReference>
<dbReference type="FunFam" id="3.30.70.2740:FF:000001">
    <property type="entry name" value="D-lactate dehydrogenase mitochondrial"/>
    <property type="match status" value="1"/>
</dbReference>
<protein>
    <recommendedName>
        <fullName evidence="6">FAD-binding oxidoreductase/transferase type 4 C-terminal domain-containing protein</fullName>
    </recommendedName>
</protein>
<comment type="caution">
    <text evidence="7">The sequence shown here is derived from an EMBL/GenBank/DDBJ whole genome shotgun (WGS) entry which is preliminary data.</text>
</comment>
<dbReference type="PANTHER" id="PTHR42934:SF3">
    <property type="entry name" value="D-LACTATE DEHYDROGENASE"/>
    <property type="match status" value="1"/>
</dbReference>
<keyword evidence="4" id="KW-0274">FAD</keyword>
<accession>A0A7V5NZ53</accession>
<dbReference type="InterPro" id="IPR051914">
    <property type="entry name" value="FAD-linked_OxidoTrans_Type4"/>
</dbReference>
<evidence type="ECO:0000256" key="3">
    <source>
        <dbReference type="ARBA" id="ARBA00022630"/>
    </source>
</evidence>
<dbReference type="InterPro" id="IPR004113">
    <property type="entry name" value="FAD-bd_oxidored_4_C"/>
</dbReference>
<gene>
    <name evidence="7" type="ORF">ENJ96_03430</name>
</gene>
<organism evidence="7">
    <name type="scientific">Thermodesulfatator atlanticus</name>
    <dbReference type="NCBI Taxonomy" id="501497"/>
    <lineage>
        <taxon>Bacteria</taxon>
        <taxon>Pseudomonadati</taxon>
        <taxon>Thermodesulfobacteriota</taxon>
        <taxon>Thermodesulfobacteria</taxon>
        <taxon>Thermodesulfobacteriales</taxon>
        <taxon>Thermodesulfatatoraceae</taxon>
        <taxon>Thermodesulfatator</taxon>
    </lineage>
</organism>
<comment type="similarity">
    <text evidence="2">Belongs to the FAD-binding oxidoreductase/transferase type 4 family.</text>
</comment>